<dbReference type="OrthoDB" id="271495at2157"/>
<keyword evidence="3" id="KW-1185">Reference proteome</keyword>
<evidence type="ECO:0000313" key="3">
    <source>
        <dbReference type="Proteomes" id="UP000198518"/>
    </source>
</evidence>
<dbReference type="RefSeq" id="WP_089667343.1">
    <property type="nucleotide sequence ID" value="NZ_FOJA01000001.1"/>
</dbReference>
<dbReference type="Pfam" id="PF18545">
    <property type="entry name" value="HalOD1"/>
    <property type="match status" value="1"/>
</dbReference>
<dbReference type="InterPro" id="IPR040624">
    <property type="entry name" value="HalOD1"/>
</dbReference>
<dbReference type="Proteomes" id="UP000198518">
    <property type="component" value="Unassembled WGS sequence"/>
</dbReference>
<feature type="domain" description="Halobacterial output" evidence="1">
    <location>
        <begin position="30"/>
        <end position="92"/>
    </location>
</feature>
<organism evidence="2 3">
    <name type="scientific">Halobacterium jilantaiense</name>
    <dbReference type="NCBI Taxonomy" id="355548"/>
    <lineage>
        <taxon>Archaea</taxon>
        <taxon>Methanobacteriati</taxon>
        <taxon>Methanobacteriota</taxon>
        <taxon>Stenosarchaea group</taxon>
        <taxon>Halobacteria</taxon>
        <taxon>Halobacteriales</taxon>
        <taxon>Halobacteriaceae</taxon>
        <taxon>Halobacterium</taxon>
    </lineage>
</organism>
<protein>
    <recommendedName>
        <fullName evidence="1">Halobacterial output domain-containing protein</fullName>
    </recommendedName>
</protein>
<sequence>MSPDHDLDEDVPSADTKISSVDRTTFDGAAAAVSRAVATALDCDQTDLEPLQYTIDADALDRLFDGADADDLVVTFSYEEVQVRVSQRAVEVWQ</sequence>
<dbReference type="AlphaFoldDB" id="A0A1I0MPH1"/>
<evidence type="ECO:0000313" key="2">
    <source>
        <dbReference type="EMBL" id="SEV90407.1"/>
    </source>
</evidence>
<evidence type="ECO:0000259" key="1">
    <source>
        <dbReference type="Pfam" id="PF18545"/>
    </source>
</evidence>
<dbReference type="EMBL" id="FOJA01000001">
    <property type="protein sequence ID" value="SEV90407.1"/>
    <property type="molecule type" value="Genomic_DNA"/>
</dbReference>
<accession>A0A1I0MPH1</accession>
<gene>
    <name evidence="2" type="ORF">SAMN04487945_0259</name>
</gene>
<reference evidence="2 3" key="1">
    <citation type="submission" date="2016-10" db="EMBL/GenBank/DDBJ databases">
        <authorList>
            <person name="de Groot N.N."/>
        </authorList>
    </citation>
    <scope>NUCLEOTIDE SEQUENCE [LARGE SCALE GENOMIC DNA]</scope>
    <source>
        <strain evidence="2 3">CGMCC 1.5337</strain>
    </source>
</reference>
<name>A0A1I0MPH1_9EURY</name>
<proteinExistence type="predicted"/>